<protein>
    <recommendedName>
        <fullName evidence="3">Small RNA 2'-O-methyltransferase</fullName>
        <ecNumber evidence="12">2.1.1.386</ecNumber>
    </recommendedName>
    <alternativeName>
        <fullName evidence="11">HEN1 methyltransferase homolog 1</fullName>
    </alternativeName>
</protein>
<dbReference type="InterPro" id="IPR029063">
    <property type="entry name" value="SAM-dependent_MTases_sf"/>
</dbReference>
<dbReference type="EC" id="2.1.1.386" evidence="12"/>
<dbReference type="GO" id="GO:0090486">
    <property type="term" value="F:small RNA 2'-O-methyltransferase activity"/>
    <property type="evidence" value="ECO:0007669"/>
    <property type="project" value="UniProtKB-EC"/>
</dbReference>
<comment type="cofactor">
    <cofactor evidence="1">
        <name>Mg(2+)</name>
        <dbReference type="ChEBI" id="CHEBI:18420"/>
    </cofactor>
</comment>
<evidence type="ECO:0000256" key="9">
    <source>
        <dbReference type="ARBA" id="ARBA00022884"/>
    </source>
</evidence>
<dbReference type="KEGG" id="mze:101464633"/>
<dbReference type="GO" id="GO:0005634">
    <property type="term" value="C:nucleus"/>
    <property type="evidence" value="ECO:0007669"/>
    <property type="project" value="TreeGrafter"/>
</dbReference>
<dbReference type="Proteomes" id="UP000265160">
    <property type="component" value="Unplaced"/>
</dbReference>
<evidence type="ECO:0000256" key="1">
    <source>
        <dbReference type="ARBA" id="ARBA00001946"/>
    </source>
</evidence>
<evidence type="ECO:0000256" key="13">
    <source>
        <dbReference type="ARBA" id="ARBA00048418"/>
    </source>
</evidence>
<evidence type="ECO:0000256" key="7">
    <source>
        <dbReference type="ARBA" id="ARBA00022723"/>
    </source>
</evidence>
<dbReference type="PANTHER" id="PTHR21404">
    <property type="entry name" value="HEN1"/>
    <property type="match status" value="1"/>
</dbReference>
<keyword evidence="5" id="KW-0808">Transferase</keyword>
<dbReference type="GO" id="GO:0046872">
    <property type="term" value="F:metal ion binding"/>
    <property type="evidence" value="ECO:0007669"/>
    <property type="project" value="UniProtKB-KW"/>
</dbReference>
<evidence type="ECO:0000256" key="6">
    <source>
        <dbReference type="ARBA" id="ARBA00022691"/>
    </source>
</evidence>
<evidence type="ECO:0000313" key="16">
    <source>
        <dbReference type="Proteomes" id="UP000265160"/>
    </source>
</evidence>
<dbReference type="PANTHER" id="PTHR21404:SF3">
    <property type="entry name" value="SMALL RNA 2'-O-METHYLTRANSFERASE"/>
    <property type="match status" value="1"/>
</dbReference>
<evidence type="ECO:0000256" key="2">
    <source>
        <dbReference type="ARBA" id="ARBA00009026"/>
    </source>
</evidence>
<evidence type="ECO:0000256" key="4">
    <source>
        <dbReference type="ARBA" id="ARBA00022603"/>
    </source>
</evidence>
<dbReference type="FunFam" id="3.40.50.150:FF:000124">
    <property type="entry name" value="HEN methyltransferase 1"/>
    <property type="match status" value="1"/>
</dbReference>
<evidence type="ECO:0000256" key="8">
    <source>
        <dbReference type="ARBA" id="ARBA00022842"/>
    </source>
</evidence>
<proteinExistence type="inferred from homology"/>
<dbReference type="STRING" id="106582.ENSMZEP00005025272"/>
<evidence type="ECO:0000256" key="14">
    <source>
        <dbReference type="SAM" id="MobiDB-lite"/>
    </source>
</evidence>
<evidence type="ECO:0000256" key="10">
    <source>
        <dbReference type="ARBA" id="ARBA00023158"/>
    </source>
</evidence>
<evidence type="ECO:0000313" key="15">
    <source>
        <dbReference type="Ensembl" id="ENSMZEP00005025272.1"/>
    </source>
</evidence>
<dbReference type="GO" id="GO:0003723">
    <property type="term" value="F:RNA binding"/>
    <property type="evidence" value="ECO:0007669"/>
    <property type="project" value="UniProtKB-KW"/>
</dbReference>
<reference evidence="15" key="2">
    <citation type="submission" date="2025-09" db="UniProtKB">
        <authorList>
            <consortium name="Ensembl"/>
        </authorList>
    </citation>
    <scope>IDENTIFICATION</scope>
</reference>
<keyword evidence="9" id="KW-0694">RNA-binding</keyword>
<evidence type="ECO:0000256" key="3">
    <source>
        <dbReference type="ARBA" id="ARBA00021330"/>
    </source>
</evidence>
<evidence type="ECO:0000256" key="11">
    <source>
        <dbReference type="ARBA" id="ARBA00029981"/>
    </source>
</evidence>
<dbReference type="GeneTree" id="ENSGT00390000004798"/>
<accession>A0A3P9CTC7</accession>
<dbReference type="RefSeq" id="XP_004562148.1">
    <property type="nucleotide sequence ID" value="XM_004562091.3"/>
</dbReference>
<reference evidence="15" key="1">
    <citation type="submission" date="2025-08" db="UniProtKB">
        <authorList>
            <consortium name="Ensembl"/>
        </authorList>
    </citation>
    <scope>IDENTIFICATION</scope>
</reference>
<feature type="region of interest" description="Disordered" evidence="14">
    <location>
        <begin position="370"/>
        <end position="405"/>
    </location>
</feature>
<organism evidence="15 16">
    <name type="scientific">Maylandia zebra</name>
    <name type="common">zebra mbuna</name>
    <dbReference type="NCBI Taxonomy" id="106582"/>
    <lineage>
        <taxon>Eukaryota</taxon>
        <taxon>Metazoa</taxon>
        <taxon>Chordata</taxon>
        <taxon>Craniata</taxon>
        <taxon>Vertebrata</taxon>
        <taxon>Euteleostomi</taxon>
        <taxon>Actinopterygii</taxon>
        <taxon>Neopterygii</taxon>
        <taxon>Teleostei</taxon>
        <taxon>Neoteleostei</taxon>
        <taxon>Acanthomorphata</taxon>
        <taxon>Ovalentaria</taxon>
        <taxon>Cichlomorphae</taxon>
        <taxon>Cichliformes</taxon>
        <taxon>Cichlidae</taxon>
        <taxon>African cichlids</taxon>
        <taxon>Pseudocrenilabrinae</taxon>
        <taxon>Haplochromini</taxon>
        <taxon>Maylandia</taxon>
        <taxon>Maylandia zebra complex</taxon>
    </lineage>
</organism>
<dbReference type="GO" id="GO:0048599">
    <property type="term" value="P:oocyte development"/>
    <property type="evidence" value="ECO:0007669"/>
    <property type="project" value="Ensembl"/>
</dbReference>
<keyword evidence="7" id="KW-0479">Metal-binding</keyword>
<dbReference type="GeneID" id="101464633"/>
<name>A0A3P9CTC7_9CICH</name>
<dbReference type="GO" id="GO:0043487">
    <property type="term" value="P:regulation of RNA stability"/>
    <property type="evidence" value="ECO:0007669"/>
    <property type="project" value="Ensembl"/>
</dbReference>
<dbReference type="CTD" id="113802"/>
<dbReference type="GO" id="GO:0001510">
    <property type="term" value="P:RNA methylation"/>
    <property type="evidence" value="ECO:0007669"/>
    <property type="project" value="Ensembl"/>
</dbReference>
<comment type="similarity">
    <text evidence="2">Belongs to the methyltransferase superfamily. HEN1 family.</text>
</comment>
<comment type="catalytic activity">
    <reaction evidence="13">
        <text>small RNA 3'-end nucleotide + S-adenosyl-L-methionine = small RNA 3'-end 2'-O-methylnucleotide + S-adenosyl-L-homocysteine + H(+)</text>
        <dbReference type="Rhea" id="RHEA:37887"/>
        <dbReference type="Rhea" id="RHEA-COMP:10415"/>
        <dbReference type="Rhea" id="RHEA-COMP:10416"/>
        <dbReference type="ChEBI" id="CHEBI:15378"/>
        <dbReference type="ChEBI" id="CHEBI:57856"/>
        <dbReference type="ChEBI" id="CHEBI:59789"/>
        <dbReference type="ChEBI" id="CHEBI:74896"/>
        <dbReference type="ChEBI" id="CHEBI:74898"/>
        <dbReference type="EC" id="2.1.1.386"/>
    </reaction>
</comment>
<keyword evidence="8" id="KW-0460">Magnesium</keyword>
<dbReference type="GO" id="GO:0030422">
    <property type="term" value="P:siRNA processing"/>
    <property type="evidence" value="ECO:0007669"/>
    <property type="project" value="TreeGrafter"/>
</dbReference>
<keyword evidence="16" id="KW-1185">Reference proteome</keyword>
<evidence type="ECO:0000256" key="5">
    <source>
        <dbReference type="ARBA" id="ARBA00022679"/>
    </source>
</evidence>
<dbReference type="SUPFAM" id="SSF53335">
    <property type="entry name" value="S-adenosyl-L-methionine-dependent methyltransferases"/>
    <property type="match status" value="1"/>
</dbReference>
<dbReference type="AlphaFoldDB" id="A0A3P9CTC7"/>
<evidence type="ECO:0000256" key="12">
    <source>
        <dbReference type="ARBA" id="ARBA00035025"/>
    </source>
</evidence>
<feature type="compositionally biased region" description="Acidic residues" evidence="14">
    <location>
        <begin position="370"/>
        <end position="380"/>
    </location>
</feature>
<keyword evidence="6" id="KW-0949">S-adenosyl-L-methionine</keyword>
<dbReference type="Ensembl" id="ENSMZET00005026093.1">
    <property type="protein sequence ID" value="ENSMZEP00005025272.1"/>
    <property type="gene ID" value="ENSMZEG00005018860.1"/>
</dbReference>
<dbReference type="Gene3D" id="3.40.50.150">
    <property type="entry name" value="Vaccinia Virus protein VP39"/>
    <property type="match status" value="1"/>
</dbReference>
<sequence length="405" mass="45689">MDLTFSPPLHKQRHQFVVDFVKRNKPKKVVDLGCGECTLLKMLKFHHEIELLVGVDVNGAKVKKRMHGLAPISTDYLEPSYDQLCVELYQGSVTQKDARFKGFDLVTSIELIEHLTPADVELFSEVVFGYMTPKMVIISTPNSEFNIFMPGVSCYRHSDHKFEWTRAEFRSWAMKVCLDYGYEVEFTGVGKAPQGQQEAVGFCTQIGVFYQLGGRDCCKTLLVNDAEDLFPYTLLYRVNYPSLCDNNILRRVLVSEVLYGAEKLKNRWMEEQADGICDAVALCQTEGGACAEEMKDLMEWSGASDSAEKQGSCTSCRIVAVPLDVLWSCCPKVSVLSGSLGNLKHLLMDEPNIKLSQDSSAVLINHWEQDQEEKEDDCNLDDSGYPEASLHSHSAEQEEDWEEND</sequence>
<dbReference type="GO" id="GO:0140990">
    <property type="term" value="P:primary piRNA processing"/>
    <property type="evidence" value="ECO:0007669"/>
    <property type="project" value="Ensembl"/>
</dbReference>
<keyword evidence="10" id="KW-0943">RNA-mediated gene silencing</keyword>
<dbReference type="GO" id="GO:0043186">
    <property type="term" value="C:P granule"/>
    <property type="evidence" value="ECO:0007669"/>
    <property type="project" value="Ensembl"/>
</dbReference>
<dbReference type="InterPro" id="IPR026610">
    <property type="entry name" value="Hen1"/>
</dbReference>
<keyword evidence="4" id="KW-0489">Methyltransferase</keyword>
<dbReference type="OrthoDB" id="2154311at2759"/>